<evidence type="ECO:0000256" key="4">
    <source>
        <dbReference type="ARBA" id="ARBA00011881"/>
    </source>
</evidence>
<dbReference type="Pfam" id="PF00701">
    <property type="entry name" value="DHDPS"/>
    <property type="match status" value="1"/>
</dbReference>
<dbReference type="SUPFAM" id="SSF51569">
    <property type="entry name" value="Aldolase"/>
    <property type="match status" value="1"/>
</dbReference>
<evidence type="ECO:0000256" key="5">
    <source>
        <dbReference type="ARBA" id="ARBA00012911"/>
    </source>
</evidence>
<dbReference type="InterPro" id="IPR002220">
    <property type="entry name" value="DapA-like"/>
</dbReference>
<gene>
    <name evidence="14" type="ORF">NQ314_007575</name>
</gene>
<feature type="active site" description="Proton donor/acceptor" evidence="12">
    <location>
        <position position="112"/>
    </location>
</feature>
<evidence type="ECO:0000256" key="6">
    <source>
        <dbReference type="ARBA" id="ARBA00022490"/>
    </source>
</evidence>
<comment type="catalytic activity">
    <reaction evidence="10">
        <text>aceneuramate = aldehydo-N-acetyl-D-mannosamine + pyruvate</text>
        <dbReference type="Rhea" id="RHEA:23296"/>
        <dbReference type="ChEBI" id="CHEBI:15361"/>
        <dbReference type="ChEBI" id="CHEBI:17122"/>
        <dbReference type="ChEBI" id="CHEBI:173083"/>
        <dbReference type="EC" id="4.1.3.3"/>
    </reaction>
</comment>
<dbReference type="PANTHER" id="PTHR12128:SF21">
    <property type="entry name" value="N-ACETYLNEURAMINATE LYASE"/>
    <property type="match status" value="1"/>
</dbReference>
<keyword evidence="7 11" id="KW-0456">Lyase</keyword>
<comment type="caution">
    <text evidence="14">The sequence shown here is derived from an EMBL/GenBank/DDBJ whole genome shotgun (WGS) entry which is preliminary data.</text>
</comment>
<reference evidence="14" key="1">
    <citation type="journal article" date="2023" name="Insect Mol. Biol.">
        <title>Genome sequencing provides insights into the evolution of gene families encoding plant cell wall-degrading enzymes in longhorned beetles.</title>
        <authorList>
            <person name="Shin N.R."/>
            <person name="Okamura Y."/>
            <person name="Kirsch R."/>
            <person name="Pauchet Y."/>
        </authorList>
    </citation>
    <scope>NUCLEOTIDE SEQUENCE</scope>
    <source>
        <strain evidence="14">RBIC_L_NR</strain>
    </source>
</reference>
<comment type="pathway">
    <text evidence="2">Amino-sugar metabolism; N-acetylneuraminate degradation.</text>
</comment>
<feature type="binding site" evidence="13">
    <location>
        <position position="177"/>
    </location>
    <ligand>
        <name>pyruvate</name>
        <dbReference type="ChEBI" id="CHEBI:15361"/>
    </ligand>
</feature>
<evidence type="ECO:0000256" key="11">
    <source>
        <dbReference type="PIRNR" id="PIRNR001365"/>
    </source>
</evidence>
<evidence type="ECO:0000313" key="14">
    <source>
        <dbReference type="EMBL" id="KAJ8952243.1"/>
    </source>
</evidence>
<evidence type="ECO:0000256" key="7">
    <source>
        <dbReference type="ARBA" id="ARBA00023239"/>
    </source>
</evidence>
<evidence type="ECO:0000313" key="15">
    <source>
        <dbReference type="Proteomes" id="UP001162156"/>
    </source>
</evidence>
<dbReference type="GO" id="GO:0005737">
    <property type="term" value="C:cytoplasm"/>
    <property type="evidence" value="ECO:0007669"/>
    <property type="project" value="UniProtKB-SubCell"/>
</dbReference>
<dbReference type="PIRSF" id="PIRSF001365">
    <property type="entry name" value="DHDPS"/>
    <property type="match status" value="1"/>
</dbReference>
<dbReference type="EMBL" id="JANEYF010002039">
    <property type="protein sequence ID" value="KAJ8952243.1"/>
    <property type="molecule type" value="Genomic_DNA"/>
</dbReference>
<dbReference type="InterPro" id="IPR013785">
    <property type="entry name" value="Aldolase_TIM"/>
</dbReference>
<dbReference type="SMART" id="SM01130">
    <property type="entry name" value="DHDPS"/>
    <property type="match status" value="1"/>
</dbReference>
<dbReference type="EC" id="4.1.3.3" evidence="5"/>
<organism evidence="14 15">
    <name type="scientific">Rhamnusium bicolor</name>
    <dbReference type="NCBI Taxonomy" id="1586634"/>
    <lineage>
        <taxon>Eukaryota</taxon>
        <taxon>Metazoa</taxon>
        <taxon>Ecdysozoa</taxon>
        <taxon>Arthropoda</taxon>
        <taxon>Hexapoda</taxon>
        <taxon>Insecta</taxon>
        <taxon>Pterygota</taxon>
        <taxon>Neoptera</taxon>
        <taxon>Endopterygota</taxon>
        <taxon>Coleoptera</taxon>
        <taxon>Polyphaga</taxon>
        <taxon>Cucujiformia</taxon>
        <taxon>Chrysomeloidea</taxon>
        <taxon>Cerambycidae</taxon>
        <taxon>Lepturinae</taxon>
        <taxon>Rhagiini</taxon>
        <taxon>Rhamnusium</taxon>
    </lineage>
</organism>
<accession>A0AAV8YNC5</accession>
<keyword evidence="15" id="KW-1185">Reference proteome</keyword>
<sequence>MMIRDKRRTLALHSEAFVHQYLMFSIKILAERKSVTEEWVKAAKSTKQHVMVQVGGCPLPDVLELAKHAEQVGVDSILCLPELYFKPSTPHELINYLKIVGEAAPKTPLLYYHIPAWTGVNINMANFLNESVGKIPTFHGIKYTSNDLDGGAAALRANDGKYALLAAAFTLGFDSAIATTLNILPQYSVQILNAINDSNVEEARAIQNKLTAASSVITKNGAWVPTMKVAMNLITPINVGLARPPLQNLTTELSNEMQNSLKAEAVL</sequence>
<evidence type="ECO:0000256" key="3">
    <source>
        <dbReference type="ARBA" id="ARBA00006324"/>
    </source>
</evidence>
<keyword evidence="6" id="KW-0963">Cytoplasm</keyword>
<evidence type="ECO:0000256" key="12">
    <source>
        <dbReference type="PIRSR" id="PIRSR001365-1"/>
    </source>
</evidence>
<evidence type="ECO:0000256" key="8">
    <source>
        <dbReference type="ARBA" id="ARBA00023270"/>
    </source>
</evidence>
<comment type="subunit">
    <text evidence="4">Homotetramer.</text>
</comment>
<feature type="active site" description="Schiff-base intermediate with substrate" evidence="12">
    <location>
        <position position="142"/>
    </location>
</feature>
<dbReference type="GO" id="GO:0008747">
    <property type="term" value="F:N-acetylneuraminate lyase activity"/>
    <property type="evidence" value="ECO:0007669"/>
    <property type="project" value="UniProtKB-EC"/>
</dbReference>
<dbReference type="PANTHER" id="PTHR12128">
    <property type="entry name" value="DIHYDRODIPICOLINATE SYNTHASE"/>
    <property type="match status" value="1"/>
</dbReference>
<evidence type="ECO:0000256" key="1">
    <source>
        <dbReference type="ARBA" id="ARBA00004496"/>
    </source>
</evidence>
<proteinExistence type="inferred from homology"/>
<dbReference type="Gene3D" id="3.20.20.70">
    <property type="entry name" value="Aldolase class I"/>
    <property type="match status" value="1"/>
</dbReference>
<protein>
    <recommendedName>
        <fullName evidence="5">N-acetylneuraminate lyase</fullName>
        <ecNumber evidence="5">4.1.3.3</ecNumber>
    </recommendedName>
</protein>
<keyword evidence="9" id="KW-0119">Carbohydrate metabolism</keyword>
<evidence type="ECO:0000256" key="10">
    <source>
        <dbReference type="ARBA" id="ARBA00044906"/>
    </source>
</evidence>
<keyword evidence="8" id="KW-0704">Schiff base</keyword>
<evidence type="ECO:0000256" key="13">
    <source>
        <dbReference type="PIRSR" id="PIRSR001365-2"/>
    </source>
</evidence>
<comment type="subcellular location">
    <subcellularLocation>
        <location evidence="1">Cytoplasm</location>
    </subcellularLocation>
</comment>
<name>A0AAV8YNC5_9CUCU</name>
<comment type="similarity">
    <text evidence="3">Belongs to the DapA family. NanA subfamily.</text>
</comment>
<dbReference type="Proteomes" id="UP001162156">
    <property type="component" value="Unassembled WGS sequence"/>
</dbReference>
<evidence type="ECO:0000256" key="9">
    <source>
        <dbReference type="ARBA" id="ARBA00023277"/>
    </source>
</evidence>
<dbReference type="AlphaFoldDB" id="A0AAV8YNC5"/>
<evidence type="ECO:0000256" key="2">
    <source>
        <dbReference type="ARBA" id="ARBA00004878"/>
    </source>
</evidence>